<proteinExistence type="predicted"/>
<dbReference type="EMBL" id="JACEIK010002908">
    <property type="protein sequence ID" value="MCD9639417.1"/>
    <property type="molecule type" value="Genomic_DNA"/>
</dbReference>
<dbReference type="InterPro" id="IPR025558">
    <property type="entry name" value="DUF4283"/>
</dbReference>
<evidence type="ECO:0000259" key="2">
    <source>
        <dbReference type="Pfam" id="PF14111"/>
    </source>
</evidence>
<reference evidence="3 4" key="1">
    <citation type="journal article" date="2021" name="BMC Genomics">
        <title>Datura genome reveals duplications of psychoactive alkaloid biosynthetic genes and high mutation rate following tissue culture.</title>
        <authorList>
            <person name="Rajewski A."/>
            <person name="Carter-House D."/>
            <person name="Stajich J."/>
            <person name="Litt A."/>
        </authorList>
    </citation>
    <scope>NUCLEOTIDE SEQUENCE [LARGE SCALE GENOMIC DNA]</scope>
    <source>
        <strain evidence="3">AR-01</strain>
    </source>
</reference>
<evidence type="ECO:0000313" key="3">
    <source>
        <dbReference type="EMBL" id="MCD9639417.1"/>
    </source>
</evidence>
<feature type="region of interest" description="Disordered" evidence="1">
    <location>
        <begin position="74"/>
        <end position="105"/>
    </location>
</feature>
<keyword evidence="4" id="KW-1185">Reference proteome</keyword>
<evidence type="ECO:0000256" key="1">
    <source>
        <dbReference type="SAM" id="MobiDB-lite"/>
    </source>
</evidence>
<gene>
    <name evidence="3" type="ORF">HAX54_023932</name>
</gene>
<sequence length="136" mass="15720">MEEIRTSLATKFHLKGPVKMAFFNPQHVYLDFFNETNYNHILFKNWIHIGESAMKVLKWSPDFNRKWKPLSLLKGKNNSKKNRSQVNRDEVSTSKDQICLPTGNSSKQACLGKYEAEQAQNMQQSTTPDQINKGTQ</sequence>
<protein>
    <recommendedName>
        <fullName evidence="2">DUF4283 domain-containing protein</fullName>
    </recommendedName>
</protein>
<name>A0ABS8UYL8_DATST</name>
<dbReference type="Proteomes" id="UP000823775">
    <property type="component" value="Unassembled WGS sequence"/>
</dbReference>
<evidence type="ECO:0000313" key="4">
    <source>
        <dbReference type="Proteomes" id="UP000823775"/>
    </source>
</evidence>
<accession>A0ABS8UYL8</accession>
<organism evidence="3 4">
    <name type="scientific">Datura stramonium</name>
    <name type="common">Jimsonweed</name>
    <name type="synonym">Common thornapple</name>
    <dbReference type="NCBI Taxonomy" id="4076"/>
    <lineage>
        <taxon>Eukaryota</taxon>
        <taxon>Viridiplantae</taxon>
        <taxon>Streptophyta</taxon>
        <taxon>Embryophyta</taxon>
        <taxon>Tracheophyta</taxon>
        <taxon>Spermatophyta</taxon>
        <taxon>Magnoliopsida</taxon>
        <taxon>eudicotyledons</taxon>
        <taxon>Gunneridae</taxon>
        <taxon>Pentapetalae</taxon>
        <taxon>asterids</taxon>
        <taxon>lamiids</taxon>
        <taxon>Solanales</taxon>
        <taxon>Solanaceae</taxon>
        <taxon>Solanoideae</taxon>
        <taxon>Datureae</taxon>
        <taxon>Datura</taxon>
    </lineage>
</organism>
<dbReference type="Pfam" id="PF14111">
    <property type="entry name" value="DUF4283"/>
    <property type="match status" value="1"/>
</dbReference>
<feature type="domain" description="DUF4283" evidence="2">
    <location>
        <begin position="1"/>
        <end position="64"/>
    </location>
</feature>
<comment type="caution">
    <text evidence="3">The sequence shown here is derived from an EMBL/GenBank/DDBJ whole genome shotgun (WGS) entry which is preliminary data.</text>
</comment>